<keyword evidence="1" id="KW-0812">Transmembrane</keyword>
<name>A0ABZ0SCT8_9GAMM</name>
<dbReference type="InterPro" id="IPR001036">
    <property type="entry name" value="Acrflvin-R"/>
</dbReference>
<dbReference type="EMBL" id="CP121472">
    <property type="protein sequence ID" value="WPL17861.1"/>
    <property type="molecule type" value="Genomic_DNA"/>
</dbReference>
<dbReference type="Gene3D" id="3.30.2090.10">
    <property type="entry name" value="Multidrug efflux transporter AcrB TolC docking domain, DN and DC subdomains"/>
    <property type="match status" value="2"/>
</dbReference>
<feature type="transmembrane region" description="Helical" evidence="1">
    <location>
        <begin position="443"/>
        <end position="464"/>
    </location>
</feature>
<feature type="transmembrane region" description="Helical" evidence="1">
    <location>
        <begin position="932"/>
        <end position="956"/>
    </location>
</feature>
<feature type="transmembrane region" description="Helical" evidence="1">
    <location>
        <begin position="541"/>
        <end position="559"/>
    </location>
</feature>
<proteinExistence type="predicted"/>
<sequence>MSASGQAAPKGQGVPMGHKSDLIGLFAHHKVAANLLMVIMLMTGIFAIDRLNVQFFPSFDLDIITVRVVWTGASAEDIEDGITNPLEQRLRTLDNLDKMTSTSSQGLSSITLEFKEGTDPLLALDQVRRFVDEFRNFPQDAEKPEVALVTRYEQVARLLITGPDSPDELRKLARRFETELIDRGIDKVDINGLPEEEISIEIDNARLEELDLGLAQIGDRVAAFSRDLPAGAIGRGEGARELRSLDKRRDPLEFAGLPVVTEPNLRVNLSDIARVERRPSDGSVELSYREQPAVELIVQRAETGDSLAAAKVFDQWLKDTRATLTPGVELQAYDQSWTLIRDRIMLLVNNGLGGLILVVAILYLFLTGRVAFWVAWGIPVSFAATLFIMLLTGGSINMISMLALIMALGIIVDDAIVVGEDALAHYQMGEDPLLAAEGGARRMMAPVIASSLTTIASFLPLMLVGGRTGNILIAIPSVIIAVIIASLVESFLVLPGHLRNAFVHSHKVKPNSIRAWLDSAFDHFRDRIFRPLATFSIHHRFATIASSLALLIIAIGLVAGGRISFTFFPTPEPQVIYANATFAAGTPRETVDRFLEHLEEQLYAAEQSLDAGRLINLAVTYHGSKAGPGARAAADQLGAIQVELLPPDEREVRNPEFIRAWRSHLDMPAGLEHLTITSRRVGPPGRDLTIRLTGNNPEQLKTAALDLSETLSGVPGVLEVEDDMAYGREQLIYSLTPAGEALGLTVSDLGNQLRTAYDGRLVQIFQDGSDEVEVRVRLPAAERDSLASLYRLNIRAPNGESVPLTAVAEWRSRQGFEVLRHAEGKLAVEITADVDTNSANTDRIVAALEEATLPELARGHGISYSFEGRSADQRETLSDMRKGALLGLVLIYIILAWVFASYGWPLVVMTAIPFGISGAFFGHWIMGMDLTILSLFGMFGLSGIVVNDSIILVSFYQRLRGEGMAVQGALIEASCQRLRAVLLTSLTTIAGLTPLLFERSYQAQFLIPMATSIAFGLAFSTLLVLLGIPALLSVHESIHHRLLWLRERLSARLSSKTHGI</sequence>
<feature type="transmembrane region" description="Helical" evidence="1">
    <location>
        <begin position="344"/>
        <end position="366"/>
    </location>
</feature>
<evidence type="ECO:0000313" key="3">
    <source>
        <dbReference type="Proteomes" id="UP001432180"/>
    </source>
</evidence>
<evidence type="ECO:0000256" key="1">
    <source>
        <dbReference type="SAM" id="Phobius"/>
    </source>
</evidence>
<keyword evidence="1" id="KW-1133">Transmembrane helix</keyword>
<dbReference type="Gene3D" id="3.30.70.1320">
    <property type="entry name" value="Multidrug efflux transporter AcrB pore domain like"/>
    <property type="match status" value="1"/>
</dbReference>
<reference evidence="2 3" key="1">
    <citation type="journal article" date="2023" name="Microorganisms">
        <title>Thiorhodovibrio frisius and Trv. litoralis spp. nov., Two Novel Members from a Clade of Fastidious Purple Sulfur Bacteria That Exhibit Unique Red-Shifted Light-Harvesting Capabilities.</title>
        <authorList>
            <person name="Methner A."/>
            <person name="Kuzyk S.B."/>
            <person name="Petersen J."/>
            <person name="Bauer S."/>
            <person name="Brinkmann H."/>
            <person name="Sichau K."/>
            <person name="Wanner G."/>
            <person name="Wolf J."/>
            <person name="Neumann-Schaal M."/>
            <person name="Henke P."/>
            <person name="Tank M."/>
            <person name="Sproer C."/>
            <person name="Bunk B."/>
            <person name="Overmann J."/>
        </authorList>
    </citation>
    <scope>NUCLEOTIDE SEQUENCE [LARGE SCALE GENOMIC DNA]</scope>
    <source>
        <strain evidence="2 3">DSM 6702</strain>
    </source>
</reference>
<keyword evidence="3" id="KW-1185">Reference proteome</keyword>
<organism evidence="2 3">
    <name type="scientific">Thiorhodovibrio winogradskyi</name>
    <dbReference type="NCBI Taxonomy" id="77007"/>
    <lineage>
        <taxon>Bacteria</taxon>
        <taxon>Pseudomonadati</taxon>
        <taxon>Pseudomonadota</taxon>
        <taxon>Gammaproteobacteria</taxon>
        <taxon>Chromatiales</taxon>
        <taxon>Chromatiaceae</taxon>
        <taxon>Thiorhodovibrio</taxon>
    </lineage>
</organism>
<dbReference type="Gene3D" id="3.30.70.1440">
    <property type="entry name" value="Multidrug efflux transporter AcrB pore domain"/>
    <property type="match status" value="1"/>
</dbReference>
<feature type="transmembrane region" description="Helical" evidence="1">
    <location>
        <begin position="471"/>
        <end position="494"/>
    </location>
</feature>
<dbReference type="Pfam" id="PF00873">
    <property type="entry name" value="ACR_tran"/>
    <property type="match status" value="1"/>
</dbReference>
<dbReference type="Gene3D" id="1.20.1640.10">
    <property type="entry name" value="Multidrug efflux transporter AcrB transmembrane domain"/>
    <property type="match status" value="2"/>
</dbReference>
<dbReference type="Gene3D" id="3.30.70.1430">
    <property type="entry name" value="Multidrug efflux transporter AcrB pore domain"/>
    <property type="match status" value="2"/>
</dbReference>
<gene>
    <name evidence="2" type="primary">ttgB</name>
    <name evidence="2" type="ORF">Thiowin_02903</name>
</gene>
<feature type="transmembrane region" description="Helical" evidence="1">
    <location>
        <begin position="372"/>
        <end position="391"/>
    </location>
</feature>
<dbReference type="SUPFAM" id="SSF82693">
    <property type="entry name" value="Multidrug efflux transporter AcrB pore domain, PN1, PN2, PC1 and PC2 subdomains"/>
    <property type="match status" value="1"/>
</dbReference>
<dbReference type="Proteomes" id="UP001432180">
    <property type="component" value="Chromosome"/>
</dbReference>
<feature type="transmembrane region" description="Helical" evidence="1">
    <location>
        <begin position="31"/>
        <end position="48"/>
    </location>
</feature>
<dbReference type="SUPFAM" id="SSF82714">
    <property type="entry name" value="Multidrug efflux transporter AcrB TolC docking domain, DN and DC subdomains"/>
    <property type="match status" value="2"/>
</dbReference>
<feature type="transmembrane region" description="Helical" evidence="1">
    <location>
        <begin position="883"/>
        <end position="900"/>
    </location>
</feature>
<dbReference type="PANTHER" id="PTHR32063">
    <property type="match status" value="1"/>
</dbReference>
<keyword evidence="1" id="KW-0472">Membrane</keyword>
<dbReference type="PRINTS" id="PR00702">
    <property type="entry name" value="ACRIFLAVINRP"/>
</dbReference>
<accession>A0ABZ0SCT8</accession>
<dbReference type="InterPro" id="IPR027463">
    <property type="entry name" value="AcrB_DN_DC_subdom"/>
</dbReference>
<feature type="transmembrane region" description="Helical" evidence="1">
    <location>
        <begin position="1009"/>
        <end position="1032"/>
    </location>
</feature>
<feature type="transmembrane region" description="Helical" evidence="1">
    <location>
        <begin position="976"/>
        <end position="997"/>
    </location>
</feature>
<protein>
    <submittedName>
        <fullName evidence="2">Toluene efflux pump membrane transporter TtgB</fullName>
    </submittedName>
</protein>
<feature type="transmembrane region" description="Helical" evidence="1">
    <location>
        <begin position="398"/>
        <end position="418"/>
    </location>
</feature>
<evidence type="ECO:0000313" key="2">
    <source>
        <dbReference type="EMBL" id="WPL17861.1"/>
    </source>
</evidence>
<dbReference type="SUPFAM" id="SSF82866">
    <property type="entry name" value="Multidrug efflux transporter AcrB transmembrane domain"/>
    <property type="match status" value="2"/>
</dbReference>
<dbReference type="PANTHER" id="PTHR32063:SF33">
    <property type="entry name" value="RND SUPERFAMILY EFFLUX PUMP PERMEASE COMPONENT"/>
    <property type="match status" value="1"/>
</dbReference>